<dbReference type="FunFam" id="2.10.70.80:FF:000001">
    <property type="entry name" value="Sortilin-related VPS10 domain-containing receptor 1"/>
    <property type="match status" value="1"/>
</dbReference>
<dbReference type="Pfam" id="PF15901">
    <property type="entry name" value="Sortilin_C"/>
    <property type="match status" value="2"/>
</dbReference>
<dbReference type="GO" id="GO:0005829">
    <property type="term" value="C:cytosol"/>
    <property type="evidence" value="ECO:0007669"/>
    <property type="project" value="GOC"/>
</dbReference>
<dbReference type="InterPro" id="IPR015943">
    <property type="entry name" value="WD40/YVTN_repeat-like_dom_sf"/>
</dbReference>
<dbReference type="EMBL" id="JAYKXP010000126">
    <property type="protein sequence ID" value="KAK7024339.1"/>
    <property type="molecule type" value="Genomic_DNA"/>
</dbReference>
<keyword evidence="6 16" id="KW-1133">Transmembrane helix</keyword>
<evidence type="ECO:0000256" key="11">
    <source>
        <dbReference type="ARBA" id="ARBA00025569"/>
    </source>
</evidence>
<evidence type="ECO:0000313" key="19">
    <source>
        <dbReference type="EMBL" id="KAK7024339.1"/>
    </source>
</evidence>
<accession>A0AAW0BDP7</accession>
<keyword evidence="5" id="KW-0677">Repeat</keyword>
<evidence type="ECO:0000256" key="7">
    <source>
        <dbReference type="ARBA" id="ARBA00023034"/>
    </source>
</evidence>
<dbReference type="InterPro" id="IPR031778">
    <property type="entry name" value="Sortilin_N"/>
</dbReference>
<dbReference type="Gene3D" id="3.30.60.270">
    <property type="match status" value="2"/>
</dbReference>
<keyword evidence="7" id="KW-0333">Golgi apparatus</keyword>
<keyword evidence="10" id="KW-0325">Glycoprotein</keyword>
<evidence type="ECO:0000256" key="5">
    <source>
        <dbReference type="ARBA" id="ARBA00022737"/>
    </source>
</evidence>
<feature type="transmembrane region" description="Helical" evidence="16">
    <location>
        <begin position="1350"/>
        <end position="1372"/>
    </location>
</feature>
<evidence type="ECO:0000256" key="4">
    <source>
        <dbReference type="ARBA" id="ARBA00022729"/>
    </source>
</evidence>
<dbReference type="PANTHER" id="PTHR12106:SF27">
    <property type="entry name" value="SORTILIN-RELATED RECEPTOR"/>
    <property type="match status" value="1"/>
</dbReference>
<gene>
    <name evidence="19" type="primary">VPS10</name>
    <name evidence="19" type="ORF">VNI00_016375</name>
</gene>
<organism evidence="19 20">
    <name type="scientific">Paramarasmius palmivorus</name>
    <dbReference type="NCBI Taxonomy" id="297713"/>
    <lineage>
        <taxon>Eukaryota</taxon>
        <taxon>Fungi</taxon>
        <taxon>Dikarya</taxon>
        <taxon>Basidiomycota</taxon>
        <taxon>Agaricomycotina</taxon>
        <taxon>Agaricomycetes</taxon>
        <taxon>Agaricomycetidae</taxon>
        <taxon>Agaricales</taxon>
        <taxon>Marasmiineae</taxon>
        <taxon>Marasmiaceae</taxon>
        <taxon>Paramarasmius</taxon>
    </lineage>
</organism>
<evidence type="ECO:0000259" key="18">
    <source>
        <dbReference type="SMART" id="SM00602"/>
    </source>
</evidence>
<keyword evidence="9" id="KW-0675">Receptor</keyword>
<comment type="caution">
    <text evidence="19">The sequence shown here is derived from an EMBL/GenBank/DDBJ whole genome shotgun (WGS) entry which is preliminary data.</text>
</comment>
<evidence type="ECO:0000256" key="12">
    <source>
        <dbReference type="ARBA" id="ARBA00031250"/>
    </source>
</evidence>
<dbReference type="SUPFAM" id="SSF110296">
    <property type="entry name" value="Oligoxyloglucan reducing end-specific cellobiohydrolase"/>
    <property type="match status" value="2"/>
</dbReference>
<feature type="domain" description="VPS10" evidence="18">
    <location>
        <begin position="721"/>
        <end position="1346"/>
    </location>
</feature>
<evidence type="ECO:0000313" key="20">
    <source>
        <dbReference type="Proteomes" id="UP001383192"/>
    </source>
</evidence>
<evidence type="ECO:0000256" key="6">
    <source>
        <dbReference type="ARBA" id="ARBA00022989"/>
    </source>
</evidence>
<dbReference type="FunFam" id="3.30.60.270:FF:000005">
    <property type="entry name" value="Sortilin"/>
    <property type="match status" value="1"/>
</dbReference>
<evidence type="ECO:0000256" key="3">
    <source>
        <dbReference type="ARBA" id="ARBA00022692"/>
    </source>
</evidence>
<evidence type="ECO:0000256" key="15">
    <source>
        <dbReference type="ARBA" id="ARBA00046293"/>
    </source>
</evidence>
<protein>
    <recommendedName>
        <fullName evidence="2">Vacuolar protein sorting/targeting protein 10</fullName>
    </recommendedName>
    <alternativeName>
        <fullName evidence="13">Carboxypeptidase Y receptor</fullName>
    </alternativeName>
    <alternativeName>
        <fullName evidence="12 14">Sortilin VPS10</fullName>
    </alternativeName>
</protein>
<evidence type="ECO:0000256" key="16">
    <source>
        <dbReference type="SAM" id="Phobius"/>
    </source>
</evidence>
<comment type="function">
    <text evidence="11">Functions as a sorting receptor in the Golgi compartment required for the intracellular sorting and delivery of soluble vacuolar proteins, like carboxypeptidase Y (CPY) and proteinase A. Executes multiple rounds of sorting by cycling between the late Golgi and a prevacuolar endosome-like compartment.</text>
</comment>
<dbReference type="GO" id="GO:0006895">
    <property type="term" value="P:Golgi to endosome transport"/>
    <property type="evidence" value="ECO:0007669"/>
    <property type="project" value="TreeGrafter"/>
</dbReference>
<evidence type="ECO:0000256" key="8">
    <source>
        <dbReference type="ARBA" id="ARBA00023136"/>
    </source>
</evidence>
<keyword evidence="20" id="KW-1185">Reference proteome</keyword>
<evidence type="ECO:0000256" key="13">
    <source>
        <dbReference type="ARBA" id="ARBA00031354"/>
    </source>
</evidence>
<keyword evidence="3 16" id="KW-0812">Transmembrane</keyword>
<evidence type="ECO:0000256" key="9">
    <source>
        <dbReference type="ARBA" id="ARBA00023170"/>
    </source>
</evidence>
<dbReference type="InterPro" id="IPR031777">
    <property type="entry name" value="Sortilin_C"/>
</dbReference>
<dbReference type="GO" id="GO:0016020">
    <property type="term" value="C:membrane"/>
    <property type="evidence" value="ECO:0007669"/>
    <property type="project" value="InterPro"/>
</dbReference>
<dbReference type="InterPro" id="IPR050310">
    <property type="entry name" value="VPS10-sortilin"/>
</dbReference>
<dbReference type="Proteomes" id="UP001383192">
    <property type="component" value="Unassembled WGS sequence"/>
</dbReference>
<evidence type="ECO:0000256" key="2">
    <source>
        <dbReference type="ARBA" id="ARBA00015369"/>
    </source>
</evidence>
<dbReference type="GO" id="GO:0006896">
    <property type="term" value="P:Golgi to vacuole transport"/>
    <property type="evidence" value="ECO:0007669"/>
    <property type="project" value="TreeGrafter"/>
</dbReference>
<keyword evidence="8 16" id="KW-0472">Membrane</keyword>
<evidence type="ECO:0000256" key="14">
    <source>
        <dbReference type="ARBA" id="ARBA00031902"/>
    </source>
</evidence>
<dbReference type="Pfam" id="PF15902">
    <property type="entry name" value="Sortilin-Vps10"/>
    <property type="match status" value="2"/>
</dbReference>
<evidence type="ECO:0000256" key="1">
    <source>
        <dbReference type="ARBA" id="ARBA00004198"/>
    </source>
</evidence>
<reference evidence="19 20" key="1">
    <citation type="submission" date="2024-01" db="EMBL/GenBank/DDBJ databases">
        <title>A draft genome for a cacao thread blight-causing isolate of Paramarasmius palmivorus.</title>
        <authorList>
            <person name="Baruah I.K."/>
            <person name="Bukari Y."/>
            <person name="Amoako-Attah I."/>
            <person name="Meinhardt L.W."/>
            <person name="Bailey B.A."/>
            <person name="Cohen S.P."/>
        </authorList>
    </citation>
    <scope>NUCLEOTIDE SEQUENCE [LARGE SCALE GENOMIC DNA]</scope>
    <source>
        <strain evidence="19 20">GH-12</strain>
    </source>
</reference>
<feature type="chain" id="PRO_5043575435" description="Vacuolar protein sorting/targeting protein 10" evidence="17">
    <location>
        <begin position="29"/>
        <end position="1455"/>
    </location>
</feature>
<dbReference type="PANTHER" id="PTHR12106">
    <property type="entry name" value="SORTILIN RELATED"/>
    <property type="match status" value="1"/>
</dbReference>
<evidence type="ECO:0000256" key="17">
    <source>
        <dbReference type="SAM" id="SignalP"/>
    </source>
</evidence>
<dbReference type="Gene3D" id="2.10.70.80">
    <property type="match status" value="2"/>
</dbReference>
<feature type="signal peptide" evidence="17">
    <location>
        <begin position="1"/>
        <end position="28"/>
    </location>
</feature>
<dbReference type="GO" id="GO:0005794">
    <property type="term" value="C:Golgi apparatus"/>
    <property type="evidence" value="ECO:0007669"/>
    <property type="project" value="UniProtKB-SubCell"/>
</dbReference>
<name>A0AAW0BDP7_9AGAR</name>
<dbReference type="SMART" id="SM00602">
    <property type="entry name" value="VPS10"/>
    <property type="match status" value="2"/>
</dbReference>
<feature type="domain" description="VPS10" evidence="18">
    <location>
        <begin position="53"/>
        <end position="695"/>
    </location>
</feature>
<evidence type="ECO:0000256" key="10">
    <source>
        <dbReference type="ARBA" id="ARBA00023180"/>
    </source>
</evidence>
<dbReference type="Gene3D" id="2.130.10.10">
    <property type="entry name" value="YVTN repeat-like/Quinoprotein amine dehydrogenase"/>
    <property type="match status" value="2"/>
</dbReference>
<dbReference type="GO" id="GO:0006623">
    <property type="term" value="P:protein targeting to vacuole"/>
    <property type="evidence" value="ECO:0007669"/>
    <property type="project" value="TreeGrafter"/>
</dbReference>
<proteinExistence type="predicted"/>
<comment type="subcellular location">
    <subcellularLocation>
        <location evidence="1">Golgi apparatus</location>
        <location evidence="1">trans-Golgi network membrane</location>
    </subcellularLocation>
    <subcellularLocation>
        <location evidence="15">Prevacuolar compartment membrane</location>
    </subcellularLocation>
</comment>
<sequence length="1455" mass="163425">MLLRPWSDSSGLFLFFFSLCSLFTFVLSGDPSHKIQTFDNLPARLFYFDDSQSAIYFDAIAGDVWVSSDEGMNWKKATDIPSGKALMVIEHPFENQIAFVMTDGDTHYLTRDRGKAWKKFEMPAPMARTPKPLSFHSKNYEYILYQAMVCNGNGWGAVCHDETFYTEDLFVSEPKSLLPYTSRCQFAHSSKDFQHGAPDKLVYCVAFDSTSSSPNSPSIESSKLFSSTDFFETKKVEDLGIGKNARGVVALAIVSKFAVVALKDKGEMMLYVTYDTNTWAQAHFPHASSAKLRENAYTIVESTTHSLGVDVVMKDSGTIGTLFVSNSNGTYFTQSLKDTNRNEMGYVDYEKIYGLEGVGIANIVANPEQVEAGGGGWGVEKLLKSRITWDDGRTWKELQPPQRDSRGNKWSCDMSDANKCSLHLHSVTAPHNFGRIFSSPAPGIVMGVGSVGETLLPYEDCDTFISIDAGVSWSHVRSKPHKYEFGDSGSVLVAVDDADVTNEVSYSLDLGKTWQSYKIGVKLRARALTTIGDSTSQKFVLVGQVGRNDQTSDIGRYVTVFLDFVETRGRKCEERDFEKWYARPRNQECLMGHKQYYKRRKPEADCYVGDKFHDPVAEKEDCECTDDDFECDFNFTPQDGNCVPLGPEPIPAGVCLDLNGKYMGSSGWRKIPGDTCSGGSTKDAKQEKDCKQAKPAEGEIRHQTFEFPDSIDQHAYFKDSQTILVKLRNNAIYQSSNEGYTWKQLYPEERFLGFYHHPHSNERAYLITAENRMYVTTKTGKDWLKIETPTVPNHLGLPVLRFQPESDAIIWTGSICEGGVCHTDAQYSRDNGRKWHPIDTYVNNCAWAVDTKLEADPTEIICESWATKIGRQPDRPGIGLELVEGKRYYQEKRRLFESVVGFAKFSQYLVVAELNSAGTGLELQVSLDGLNFASGVFPQGFRLDTHAYTVLESSTDSLFLHMTMNDRPPYGTILKSNSNGTYFIVSLENVNRNNAGYVDFEKMIGINGIALVNVVKDPQEAAITGKKDLISKITHNDGGTWKLLEPPSLDSFGNKYDCDDARCALHVHGYTERADPRATFSSPSIVGIIMAVGNVGTSLAPYKDCDTFLSRDGGFTWREVHKDAHLWEFGDSGSILIIANDEEPTDHIMFSTDEGLNWREYKFSEGKKIRVRSIVTVPSDTSRRFILLGEYPGERGSVAVQVDFSSLTNKQCVYDEDNPNSDDFELWGPSEDRNEVCLFGQQILYHRRKPDGNCYVGTQQKVPPEVKKTCACTKVDFECEFNHIRDPNTDECVLVPGSFPLPSDQKCQSDGKWYERTAYRKIPHSKCDGGERLDRGKEHYCPGSLSGHGFWFWFLVLAVPFGLTALVGLWWWRNSGLAKGMIRLPGDSRGFRSSGGGVLDTLASVPWFLIGLAGIAYEWVVEKVEHVGWRYRARRGYRNLPVDEDARILRFEDED</sequence>
<keyword evidence="4 17" id="KW-0732">Signal</keyword>
<dbReference type="InterPro" id="IPR006581">
    <property type="entry name" value="VPS10"/>
</dbReference>